<dbReference type="Proteomes" id="UP000319160">
    <property type="component" value="Unassembled WGS sequence"/>
</dbReference>
<evidence type="ECO:0000313" key="2">
    <source>
        <dbReference type="EMBL" id="TRX98421.1"/>
    </source>
</evidence>
<dbReference type="AlphaFoldDB" id="A0A553IE03"/>
<evidence type="ECO:0000313" key="3">
    <source>
        <dbReference type="Proteomes" id="UP000319160"/>
    </source>
</evidence>
<feature type="compositionally biased region" description="Basic residues" evidence="1">
    <location>
        <begin position="32"/>
        <end position="45"/>
    </location>
</feature>
<organism evidence="2 3">
    <name type="scientific">Xylaria flabelliformis</name>
    <dbReference type="NCBI Taxonomy" id="2512241"/>
    <lineage>
        <taxon>Eukaryota</taxon>
        <taxon>Fungi</taxon>
        <taxon>Dikarya</taxon>
        <taxon>Ascomycota</taxon>
        <taxon>Pezizomycotina</taxon>
        <taxon>Sordariomycetes</taxon>
        <taxon>Xylariomycetidae</taxon>
        <taxon>Xylariales</taxon>
        <taxon>Xylariaceae</taxon>
        <taxon>Xylaria</taxon>
    </lineage>
</organism>
<evidence type="ECO:0008006" key="4">
    <source>
        <dbReference type="Google" id="ProtNLM"/>
    </source>
</evidence>
<dbReference type="PANTHER" id="PTHR37540:SF5">
    <property type="entry name" value="TRANSCRIPTION FACTOR DOMAIN-CONTAINING PROTEIN"/>
    <property type="match status" value="1"/>
</dbReference>
<reference evidence="3" key="1">
    <citation type="submission" date="2019-06" db="EMBL/GenBank/DDBJ databases">
        <title>Draft genome sequence of the griseofulvin-producing fungus Xylaria cubensis strain G536.</title>
        <authorList>
            <person name="Mead M.E."/>
            <person name="Raja H.A."/>
            <person name="Steenwyk J.L."/>
            <person name="Knowles S.L."/>
            <person name="Oberlies N.H."/>
            <person name="Rokas A."/>
        </authorList>
    </citation>
    <scope>NUCLEOTIDE SEQUENCE [LARGE SCALE GENOMIC DNA]</scope>
    <source>
        <strain evidence="3">G536</strain>
    </source>
</reference>
<feature type="region of interest" description="Disordered" evidence="1">
    <location>
        <begin position="1"/>
        <end position="76"/>
    </location>
</feature>
<proteinExistence type="predicted"/>
<evidence type="ECO:0000256" key="1">
    <source>
        <dbReference type="SAM" id="MobiDB-lite"/>
    </source>
</evidence>
<keyword evidence="3" id="KW-1185">Reference proteome</keyword>
<protein>
    <recommendedName>
        <fullName evidence="4">Transcription factor domain-containing protein</fullName>
    </recommendedName>
</protein>
<feature type="compositionally biased region" description="Basic and acidic residues" evidence="1">
    <location>
        <begin position="46"/>
        <end position="56"/>
    </location>
</feature>
<dbReference type="OrthoDB" id="2130169at2759"/>
<dbReference type="PANTHER" id="PTHR37540">
    <property type="entry name" value="TRANSCRIPTION FACTOR (ACR-2), PUTATIVE-RELATED-RELATED"/>
    <property type="match status" value="1"/>
</dbReference>
<dbReference type="STRING" id="2512241.A0A553IE03"/>
<sequence length="338" mass="36801">MSSRSHNSAEAEKEPVFISVQAPDDAKDRAARRLARSHAVKHALKNKRETQQEQRKNFRVMTPKNKQENSGRRRTRVGTEIAPLRSLSVSMLDPFQTLAVDSSRLQTLLGDYKARQAPEPVFSVAEELAFQSFGSVFRTGFVDPALLSAVMLSLTFASAGGSTNPECLGYRGQTIGYVREKMSSPAEATSESTIGAILLLAGVEACLGMTAQVQLHMGAVHLLLQMCQTKGIYLTGGIKRAIFWQDLNSSVLAGSTRVVDHATFSELHWKKDSLPLDFFRLSPGFQAHELVRSLSGHVMLSSSGIFELSCAVLQGLVPSCNSASCFLAITPRTPTGEQ</sequence>
<accession>A0A553IE03</accession>
<comment type="caution">
    <text evidence="2">The sequence shown here is derived from an EMBL/GenBank/DDBJ whole genome shotgun (WGS) entry which is preliminary data.</text>
</comment>
<name>A0A553IE03_9PEZI</name>
<dbReference type="EMBL" id="VFLP01000002">
    <property type="protein sequence ID" value="TRX98421.1"/>
    <property type="molecule type" value="Genomic_DNA"/>
</dbReference>
<gene>
    <name evidence="2" type="ORF">FHL15_000495</name>
</gene>